<dbReference type="Pfam" id="PF13349">
    <property type="entry name" value="DUF4097"/>
    <property type="match status" value="1"/>
</dbReference>
<keyword evidence="3" id="KW-1185">Reference proteome</keyword>
<dbReference type="AlphaFoldDB" id="A0A842IU70"/>
<dbReference type="EMBL" id="JACLCP010000002">
    <property type="protein sequence ID" value="MBC2845434.1"/>
    <property type="molecule type" value="Genomic_DNA"/>
</dbReference>
<feature type="domain" description="DUF4097" evidence="1">
    <location>
        <begin position="124"/>
        <end position="229"/>
    </location>
</feature>
<sequence>MKLKKPIALITIIFLIFDGFSQDYVHSTKDIDKVEIIANTRIILKTHNNPSLLISDSENKHIKKGALGLKPTFGKDNTDFNVFVEQNNSTLRVESFQPRIADPLVIYLPETIKISVESRINNDINISDFKNEVEAKTNRGDIKIINVKGPVIVENARGNTFIVFEEVSQNSPISIINSHGDIDITIPENTKADIEVSVPRGELYTDLELISVENSEEEEDKMRSTRTIKSKLNDGGVSIMIVASLGNIYLRKE</sequence>
<protein>
    <submittedName>
        <fullName evidence="2">DUF4097 family beta strand repeat protein</fullName>
    </submittedName>
</protein>
<proteinExistence type="predicted"/>
<reference evidence="2" key="1">
    <citation type="submission" date="2020-08" db="EMBL/GenBank/DDBJ databases">
        <title>Winogradskyella ouciana sp. nov., isolated from the hadal seawater of the Mariana Trench.</title>
        <authorList>
            <person name="He X."/>
        </authorList>
    </citation>
    <scope>NUCLEOTIDE SEQUENCE [LARGE SCALE GENOMIC DNA]</scope>
    <source>
        <strain evidence="2">KCTC 52348</strain>
    </source>
</reference>
<evidence type="ECO:0000259" key="1">
    <source>
        <dbReference type="Pfam" id="PF13349"/>
    </source>
</evidence>
<name>A0A842IU70_9FLAO</name>
<dbReference type="InterPro" id="IPR025164">
    <property type="entry name" value="Toastrack_DUF4097"/>
</dbReference>
<accession>A0A842IU70</accession>
<dbReference type="RefSeq" id="WP_185789134.1">
    <property type="nucleotide sequence ID" value="NZ_JACLCP010000002.1"/>
</dbReference>
<evidence type="ECO:0000313" key="3">
    <source>
        <dbReference type="Proteomes" id="UP000533900"/>
    </source>
</evidence>
<organism evidence="2 3">
    <name type="scientific">Winogradskyella flava</name>
    <dbReference type="NCBI Taxonomy" id="1884876"/>
    <lineage>
        <taxon>Bacteria</taxon>
        <taxon>Pseudomonadati</taxon>
        <taxon>Bacteroidota</taxon>
        <taxon>Flavobacteriia</taxon>
        <taxon>Flavobacteriales</taxon>
        <taxon>Flavobacteriaceae</taxon>
        <taxon>Winogradskyella</taxon>
    </lineage>
</organism>
<gene>
    <name evidence="2" type="ORF">H7F21_10050</name>
</gene>
<comment type="caution">
    <text evidence="2">The sequence shown here is derived from an EMBL/GenBank/DDBJ whole genome shotgun (WGS) entry which is preliminary data.</text>
</comment>
<dbReference type="Proteomes" id="UP000533900">
    <property type="component" value="Unassembled WGS sequence"/>
</dbReference>
<evidence type="ECO:0000313" key="2">
    <source>
        <dbReference type="EMBL" id="MBC2845434.1"/>
    </source>
</evidence>